<protein>
    <recommendedName>
        <fullName evidence="2">Nephrocystin 3-like N-terminal domain-containing protein</fullName>
    </recommendedName>
</protein>
<dbReference type="RefSeq" id="XP_012185394.1">
    <property type="nucleotide sequence ID" value="XM_012330004.1"/>
</dbReference>
<evidence type="ECO:0000313" key="3">
    <source>
        <dbReference type="EMBL" id="CCM06111.1"/>
    </source>
</evidence>
<dbReference type="InParanoid" id="J4ICB3"/>
<keyword evidence="1" id="KW-0677">Repeat</keyword>
<dbReference type="GeneID" id="24101022"/>
<dbReference type="HOGENOM" id="CLU_1396352_0_0_1"/>
<dbReference type="PANTHER" id="PTHR10039">
    <property type="entry name" value="AMELOGENIN"/>
    <property type="match status" value="1"/>
</dbReference>
<reference evidence="3 4" key="1">
    <citation type="journal article" date="2012" name="Appl. Environ. Microbiol.">
        <title>Short-read sequencing for genomic analysis of the brown rot fungus Fibroporia radiculosa.</title>
        <authorList>
            <person name="Tang J.D."/>
            <person name="Perkins A.D."/>
            <person name="Sonstegard T.S."/>
            <person name="Schroeder S.G."/>
            <person name="Burgess S.C."/>
            <person name="Diehl S.V."/>
        </authorList>
    </citation>
    <scope>NUCLEOTIDE SEQUENCE [LARGE SCALE GENOMIC DNA]</scope>
    <source>
        <strain evidence="3 4">TFFH 294</strain>
    </source>
</reference>
<dbReference type="PANTHER" id="PTHR10039:SF16">
    <property type="entry name" value="GPI INOSITOL-DEACYLASE"/>
    <property type="match status" value="1"/>
</dbReference>
<name>J4ICB3_9APHY</name>
<gene>
    <name evidence="3" type="ORF">FIBRA_08360</name>
</gene>
<dbReference type="OrthoDB" id="3228837at2759"/>
<sequence length="195" mass="21974">MAKDLARHNPLVRRALARALHEDDELKHTRDLTQQWAKLIVEPIREAWKSIRTPVLVVIDALDESGAEDTRKLLLQLVSGKQTGALIPLPPNFRILITSRPLPDIYNAFHRQQFVQHVSLDDIASEFTLRDVDQFIAARLGDLRIFQAQHYAALAQKSGGIFEWARLSCEYITKQSSMGLTSSSRYDAVIAGTST</sequence>
<proteinExistence type="predicted"/>
<evidence type="ECO:0000256" key="1">
    <source>
        <dbReference type="ARBA" id="ARBA00022737"/>
    </source>
</evidence>
<dbReference type="Pfam" id="PF24883">
    <property type="entry name" value="NPHP3_N"/>
    <property type="match status" value="1"/>
</dbReference>
<feature type="domain" description="Nephrocystin 3-like N-terminal" evidence="2">
    <location>
        <begin position="2"/>
        <end position="100"/>
    </location>
</feature>
<accession>J4ICB3</accession>
<dbReference type="InterPro" id="IPR056884">
    <property type="entry name" value="NPHP3-like_N"/>
</dbReference>
<dbReference type="STRING" id="599839.J4ICB3"/>
<dbReference type="InterPro" id="IPR027417">
    <property type="entry name" value="P-loop_NTPase"/>
</dbReference>
<dbReference type="AlphaFoldDB" id="J4ICB3"/>
<dbReference type="Proteomes" id="UP000006352">
    <property type="component" value="Unassembled WGS sequence"/>
</dbReference>
<evidence type="ECO:0000313" key="4">
    <source>
        <dbReference type="Proteomes" id="UP000006352"/>
    </source>
</evidence>
<evidence type="ECO:0000259" key="2">
    <source>
        <dbReference type="Pfam" id="PF24883"/>
    </source>
</evidence>
<dbReference type="SUPFAM" id="SSF52540">
    <property type="entry name" value="P-loop containing nucleoside triphosphate hydrolases"/>
    <property type="match status" value="1"/>
</dbReference>
<dbReference type="EMBL" id="HE797224">
    <property type="protein sequence ID" value="CCM06111.1"/>
    <property type="molecule type" value="Genomic_DNA"/>
</dbReference>
<organism evidence="3 4">
    <name type="scientific">Fibroporia radiculosa</name>
    <dbReference type="NCBI Taxonomy" id="599839"/>
    <lineage>
        <taxon>Eukaryota</taxon>
        <taxon>Fungi</taxon>
        <taxon>Dikarya</taxon>
        <taxon>Basidiomycota</taxon>
        <taxon>Agaricomycotina</taxon>
        <taxon>Agaricomycetes</taxon>
        <taxon>Polyporales</taxon>
        <taxon>Fibroporiaceae</taxon>
        <taxon>Fibroporia</taxon>
    </lineage>
</organism>
<keyword evidence="4" id="KW-1185">Reference proteome</keyword>